<dbReference type="InterPro" id="IPR036188">
    <property type="entry name" value="FAD/NAD-bd_sf"/>
</dbReference>
<evidence type="ECO:0000259" key="3">
    <source>
        <dbReference type="Pfam" id="PF07992"/>
    </source>
</evidence>
<sequence length="312" mass="33685">MQSTDDSEVDHDVLIIGGGPAGMSAALVAGRASLQAAVVNAEAPRNAVTTASHGFLTRDGAHPMELLEIAKDQLQKYDTVRYIEGKAIEARESGSGFEVELEDGTRLTTNRIVVATGRRNELEQLGLPGIEDVYGNSVYPCPFCDGYEHRNEALAVFGGKGVSEFVPLIRNWSSDIVVFTNGTKLDPSTVSAMNERDVQVVEEEVSQLVSTDGNLQAVELDTGDRVQRESGFVFDDCSVPSSDLPKKLGVETTMNWGMEVYDADEPGRTDVPGVYVVGDARTGFSGLMNAASEGSECVEHIVHEIAQERWQV</sequence>
<reference evidence="4 5" key="1">
    <citation type="journal article" date="2014" name="PLoS Genet.">
        <title>Phylogenetically driven sequencing of extremely halophilic archaea reveals strategies for static and dynamic osmo-response.</title>
        <authorList>
            <person name="Becker E.A."/>
            <person name="Seitzer P.M."/>
            <person name="Tritt A."/>
            <person name="Larsen D."/>
            <person name="Krusor M."/>
            <person name="Yao A.I."/>
            <person name="Wu D."/>
            <person name="Madern D."/>
            <person name="Eisen J.A."/>
            <person name="Darling A.E."/>
            <person name="Facciotti M.T."/>
        </authorList>
    </citation>
    <scope>NUCLEOTIDE SEQUENCE [LARGE SCALE GENOMIC DNA]</scope>
    <source>
        <strain evidence="4 5">ATCC BAA-1513</strain>
    </source>
</reference>
<evidence type="ECO:0000313" key="5">
    <source>
        <dbReference type="Proteomes" id="UP000011612"/>
    </source>
</evidence>
<keyword evidence="5" id="KW-1185">Reference proteome</keyword>
<gene>
    <name evidence="4" type="ORF">C453_11466</name>
</gene>
<dbReference type="EMBL" id="AOLK01000019">
    <property type="protein sequence ID" value="ELZ84630.1"/>
    <property type="molecule type" value="Genomic_DNA"/>
</dbReference>
<evidence type="ECO:0000256" key="2">
    <source>
        <dbReference type="ARBA" id="ARBA00023002"/>
    </source>
</evidence>
<dbReference type="PRINTS" id="PR00368">
    <property type="entry name" value="FADPNR"/>
</dbReference>
<organism evidence="4 5">
    <name type="scientific">Haloferax elongans ATCC BAA-1513</name>
    <dbReference type="NCBI Taxonomy" id="1230453"/>
    <lineage>
        <taxon>Archaea</taxon>
        <taxon>Methanobacteriati</taxon>
        <taxon>Methanobacteriota</taxon>
        <taxon>Stenosarchaea group</taxon>
        <taxon>Halobacteria</taxon>
        <taxon>Halobacteriales</taxon>
        <taxon>Haloferacaceae</taxon>
        <taxon>Haloferax</taxon>
    </lineage>
</organism>
<accession>M0HJB3</accession>
<feature type="domain" description="FAD/NAD(P)-binding" evidence="3">
    <location>
        <begin position="11"/>
        <end position="294"/>
    </location>
</feature>
<name>M0HJB3_HALEO</name>
<evidence type="ECO:0000256" key="1">
    <source>
        <dbReference type="ARBA" id="ARBA00022630"/>
    </source>
</evidence>
<dbReference type="Proteomes" id="UP000011612">
    <property type="component" value="Unassembled WGS sequence"/>
</dbReference>
<dbReference type="STRING" id="1230453.C453_11466"/>
<dbReference type="AlphaFoldDB" id="M0HJB3"/>
<dbReference type="PRINTS" id="PR00469">
    <property type="entry name" value="PNDRDTASEII"/>
</dbReference>
<comment type="caution">
    <text evidence="4">The sequence shown here is derived from an EMBL/GenBank/DDBJ whole genome shotgun (WGS) entry which is preliminary data.</text>
</comment>
<protein>
    <submittedName>
        <fullName evidence="4">Thioredoxin-disulfide reductase</fullName>
    </submittedName>
</protein>
<keyword evidence="2" id="KW-0560">Oxidoreductase</keyword>
<keyword evidence="1" id="KW-0285">Flavoprotein</keyword>
<dbReference type="PATRIC" id="fig|1230453.4.peg.2265"/>
<dbReference type="PANTHER" id="PTHR48105">
    <property type="entry name" value="THIOREDOXIN REDUCTASE 1-RELATED-RELATED"/>
    <property type="match status" value="1"/>
</dbReference>
<dbReference type="InterPro" id="IPR050097">
    <property type="entry name" value="Ferredoxin-NADP_redctase_2"/>
</dbReference>
<dbReference type="InterPro" id="IPR023753">
    <property type="entry name" value="FAD/NAD-binding_dom"/>
</dbReference>
<proteinExistence type="predicted"/>
<evidence type="ECO:0000313" key="4">
    <source>
        <dbReference type="EMBL" id="ELZ84630.1"/>
    </source>
</evidence>
<dbReference type="Gene3D" id="3.50.50.60">
    <property type="entry name" value="FAD/NAD(P)-binding domain"/>
    <property type="match status" value="2"/>
</dbReference>
<dbReference type="GO" id="GO:0016491">
    <property type="term" value="F:oxidoreductase activity"/>
    <property type="evidence" value="ECO:0007669"/>
    <property type="project" value="UniProtKB-KW"/>
</dbReference>
<dbReference type="Pfam" id="PF07992">
    <property type="entry name" value="Pyr_redox_2"/>
    <property type="match status" value="1"/>
</dbReference>
<dbReference type="SUPFAM" id="SSF51905">
    <property type="entry name" value="FAD/NAD(P)-binding domain"/>
    <property type="match status" value="1"/>
</dbReference>